<dbReference type="Pfam" id="PF00754">
    <property type="entry name" value="F5_F8_type_C"/>
    <property type="match status" value="1"/>
</dbReference>
<feature type="signal peptide" evidence="1">
    <location>
        <begin position="1"/>
        <end position="21"/>
    </location>
</feature>
<evidence type="ECO:0000313" key="4">
    <source>
        <dbReference type="Proteomes" id="UP000660454"/>
    </source>
</evidence>
<evidence type="ECO:0000313" key="3">
    <source>
        <dbReference type="EMBL" id="GIH59195.1"/>
    </source>
</evidence>
<sequence>MRRSRASLLMIALAVAGAVSATGFTSVPTTPTIVAAAVPLAGVDPVDGVGMIYPTKPGGQVWHLSADPSADTRLDGTPMSSNLDGTFTVRDVKTRIGVSTSTYDQDEDEDSLTWRQPDLRTQGFMHDGNDWRNVEITGYVRYVSGTDDADAFTWYARGGRHTGEGQTPEACWGTAYKGDLRYSDGAVRFEKEIYHDGGAGYAQDSYTGGGDSIKGKMVGFKMVMYDIPGGVRLEAYLDRANNGTWTRVAAREDTGGWSIDTPNPCGGSPDEKVTWGGPKAAFRWDDATRVDLAKFSVREIAADGQADPCPVKLAPAGVTASTWEAVNPPAQAVDGNPSTRWSGQGYGANLTLDLGAARSVCGLNVAWYQGDQWWNDYTVYTSPDGVAYTKAAEGRSSGSTLNAEPYRFPPRQARFVRVSWWNSSAGNGWASITEAAAYGVS</sequence>
<name>A0ABQ4GCM2_9ACTN</name>
<keyword evidence="4" id="KW-1185">Reference proteome</keyword>
<dbReference type="Gene3D" id="2.60.120.260">
    <property type="entry name" value="Galactose-binding domain-like"/>
    <property type="match status" value="1"/>
</dbReference>
<dbReference type="InterPro" id="IPR008979">
    <property type="entry name" value="Galactose-bd-like_sf"/>
</dbReference>
<dbReference type="RefSeq" id="WP_204046501.1">
    <property type="nucleotide sequence ID" value="NZ_BOOF01000001.1"/>
</dbReference>
<organism evidence="3 4">
    <name type="scientific">Microbispora siamensis</name>
    <dbReference type="NCBI Taxonomy" id="564413"/>
    <lineage>
        <taxon>Bacteria</taxon>
        <taxon>Bacillati</taxon>
        <taxon>Actinomycetota</taxon>
        <taxon>Actinomycetes</taxon>
        <taxon>Streptosporangiales</taxon>
        <taxon>Streptosporangiaceae</taxon>
        <taxon>Microbispora</taxon>
    </lineage>
</organism>
<dbReference type="EMBL" id="BOOF01000001">
    <property type="protein sequence ID" value="GIH59195.1"/>
    <property type="molecule type" value="Genomic_DNA"/>
</dbReference>
<proteinExistence type="predicted"/>
<comment type="caution">
    <text evidence="3">The sequence shown here is derived from an EMBL/GenBank/DDBJ whole genome shotgun (WGS) entry which is preliminary data.</text>
</comment>
<protein>
    <recommendedName>
        <fullName evidence="2">F5/8 type C domain-containing protein</fullName>
    </recommendedName>
</protein>
<gene>
    <name evidence="3" type="ORF">Msi02_00120</name>
</gene>
<dbReference type="SUPFAM" id="SSF49785">
    <property type="entry name" value="Galactose-binding domain-like"/>
    <property type="match status" value="1"/>
</dbReference>
<dbReference type="InterPro" id="IPR000421">
    <property type="entry name" value="FA58C"/>
</dbReference>
<accession>A0ABQ4GCM2</accession>
<evidence type="ECO:0000256" key="1">
    <source>
        <dbReference type="SAM" id="SignalP"/>
    </source>
</evidence>
<dbReference type="PROSITE" id="PS50022">
    <property type="entry name" value="FA58C_3"/>
    <property type="match status" value="1"/>
</dbReference>
<evidence type="ECO:0000259" key="2">
    <source>
        <dbReference type="PROSITE" id="PS50022"/>
    </source>
</evidence>
<reference evidence="3 4" key="1">
    <citation type="submission" date="2021-01" db="EMBL/GenBank/DDBJ databases">
        <title>Whole genome shotgun sequence of Microbispora siamensis NBRC 104113.</title>
        <authorList>
            <person name="Komaki H."/>
            <person name="Tamura T."/>
        </authorList>
    </citation>
    <scope>NUCLEOTIDE SEQUENCE [LARGE SCALE GENOMIC DNA]</scope>
    <source>
        <strain evidence="3 4">NBRC 104113</strain>
    </source>
</reference>
<keyword evidence="1" id="KW-0732">Signal</keyword>
<feature type="chain" id="PRO_5046614524" description="F5/8 type C domain-containing protein" evidence="1">
    <location>
        <begin position="22"/>
        <end position="441"/>
    </location>
</feature>
<feature type="domain" description="F5/8 type C" evidence="2">
    <location>
        <begin position="297"/>
        <end position="440"/>
    </location>
</feature>
<dbReference type="Proteomes" id="UP000660454">
    <property type="component" value="Unassembled WGS sequence"/>
</dbReference>